<reference evidence="15 16" key="1">
    <citation type="submission" date="2018-12" db="EMBL/GenBank/DDBJ databases">
        <title>Venturia inaequalis Genome Resource.</title>
        <authorList>
            <person name="Lichtner F.J."/>
        </authorList>
    </citation>
    <scope>NUCLEOTIDE SEQUENCE [LARGE SCALE GENOMIC DNA]</scope>
    <source>
        <strain evidence="15 16">120213</strain>
    </source>
</reference>
<feature type="transmembrane region" description="Helical" evidence="13">
    <location>
        <begin position="339"/>
        <end position="358"/>
    </location>
</feature>
<dbReference type="Pfam" id="PF05995">
    <property type="entry name" value="CDO_I"/>
    <property type="match status" value="1"/>
</dbReference>
<dbReference type="EMBL" id="WNWS01000008">
    <property type="protein sequence ID" value="KAE9988410.1"/>
    <property type="molecule type" value="Genomic_DNA"/>
</dbReference>
<dbReference type="GO" id="GO:0017172">
    <property type="term" value="F:cysteine dioxygenase activity"/>
    <property type="evidence" value="ECO:0007669"/>
    <property type="project" value="UniProtKB-EC"/>
</dbReference>
<feature type="transmembrane region" description="Helical" evidence="13">
    <location>
        <begin position="561"/>
        <end position="578"/>
    </location>
</feature>
<sequence>MAIHEPTQFTPEASDLFHGLVQDIKDILGPSSGINSADVDDKELRSVMEEYLSNENEWQKYAHADASRPYTRNLVDKGNGKSNLLILVWSPGKASPVHDHSGAHCLMKVLKGSLKETLYAWPDQSLIKQGISAPPAVMKETIYNANEVAYMSDTVGLHRISNPNPNEFAVSLHLYTPPYGSCSRFCEKTGKATVVPQNHYYSDYSGEHSAQQNVLRFWPALFPLLLVVTSALSTVTIPARHSLFVNAVAWLAVALYYGVKVGIRSGKRSPYKRRLTWSSGILYALAQICERASSDRDSLWWSQSLLPVAIYLLIRTASDESHTSNPPSDQPSTLKRIRATGTIRLLTITTGSSVVALACAFVRFYIGVLGICSVLFTAGALLLLEYSLHHDEESRHSPPTTPIGLILKPAPQLPEEASEEAMITIRDMAAAVAVVCCIASMFSENFKRYEWTYRPQSGPVDSQKASLKLVMVLYNQWNSTDDLIGIILSAAKALLLTAMGALDVSLLSLLSTLISRVVSYHSLWDFWLTALYTLGTLLILDDAQTFSVFPSTRRRMKAKQITTLIAACSLTFFCYNALSSHRLLPHRRQFVSFPVESPIEALGPLAQADRSSHPIDQLVKSADAQFSELLNSQSSTLAEAVAEYRRRYGLPPPPKFDIWYEYAKRKGVQLIDEFDTIHNQLLPFWAVEPSVIRSRVTEAIGYQNMLMALLVRNGEVITGEGGEDWQIRATMGMMNETVRHLPDMDLPFNVHDEPRVILPSDHLAHLVNIAKSKRMPAAFANKHPLNEFSARPKDMSDGKRIKEVKTTRFNKFAHQHTWSHSRASCPPDSPARDFEENSRDNITAYAFGDLGFVYNHTAFSDICNSPSLRETYGFFDRPNAFNIVQDLFPIFSQSKISSFQDIIYPSPWYWAGKVDYDSHKDMSWEKKTNQMYWRGSTTGGFSRNGGWRHQHRQRVVRKMSAPDTTRILEDKGEAGEHKWLSKDVPRKEYADMVDVQFSHVGQCDPGDCDAQKEFFNVGERVDQEDAWKYKFLLDMDGNAFSGRFYAFLKSHSLVHKMSIFQEWHMDWLKPWVHYVPISLKGDEWLESVRYFASEPSGKEQAPKLAKQGTEWAKKALRNEDFEVWFFRLLLEYGRIIDDNREVIGYPGP</sequence>
<evidence type="ECO:0000256" key="13">
    <source>
        <dbReference type="SAM" id="Phobius"/>
    </source>
</evidence>
<evidence type="ECO:0000256" key="11">
    <source>
        <dbReference type="PIRSR" id="PIRSR610300-50"/>
    </source>
</evidence>
<feature type="binding site" evidence="12">
    <location>
        <position position="100"/>
    </location>
    <ligand>
        <name>Fe cation</name>
        <dbReference type="ChEBI" id="CHEBI:24875"/>
        <note>catalytic</note>
    </ligand>
</feature>
<feature type="transmembrane region" description="Helical" evidence="13">
    <location>
        <begin position="364"/>
        <end position="384"/>
    </location>
</feature>
<dbReference type="InterPro" id="IPR014710">
    <property type="entry name" value="RmlC-like_jellyroll"/>
</dbReference>
<keyword evidence="9 12" id="KW-0408">Iron</keyword>
<dbReference type="GO" id="GO:0008198">
    <property type="term" value="F:ferrous iron binding"/>
    <property type="evidence" value="ECO:0007669"/>
    <property type="project" value="TreeGrafter"/>
</dbReference>
<dbReference type="Gene3D" id="2.60.120.10">
    <property type="entry name" value="Jelly Rolls"/>
    <property type="match status" value="1"/>
</dbReference>
<dbReference type="PANTHER" id="PTHR12918:SF1">
    <property type="entry name" value="CYSTEINE DIOXYGENASE TYPE 1"/>
    <property type="match status" value="1"/>
</dbReference>
<evidence type="ECO:0000256" key="2">
    <source>
        <dbReference type="ARBA" id="ARBA00001962"/>
    </source>
</evidence>
<dbReference type="FunFam" id="2.60.120.10:FF:000189">
    <property type="entry name" value="Cysteine dioxygenase"/>
    <property type="match status" value="1"/>
</dbReference>
<feature type="transmembrane region" description="Helical" evidence="13">
    <location>
        <begin position="483"/>
        <end position="502"/>
    </location>
</feature>
<keyword evidence="13" id="KW-0472">Membrane</keyword>
<name>A0A8H3VI62_VENIN</name>
<evidence type="ECO:0000256" key="3">
    <source>
        <dbReference type="ARBA" id="ARBA00006622"/>
    </source>
</evidence>
<dbReference type="InterPro" id="IPR010300">
    <property type="entry name" value="CDO_1"/>
</dbReference>
<gene>
    <name evidence="15" type="ORF">EG328_011170</name>
</gene>
<keyword evidence="5 12" id="KW-0479">Metal-binding</keyword>
<evidence type="ECO:0000313" key="15">
    <source>
        <dbReference type="EMBL" id="KAE9988410.1"/>
    </source>
</evidence>
<feature type="transmembrane region" description="Helical" evidence="13">
    <location>
        <begin position="243"/>
        <end position="263"/>
    </location>
</feature>
<feature type="transmembrane region" description="Helical" evidence="13">
    <location>
        <begin position="217"/>
        <end position="237"/>
    </location>
</feature>
<feature type="cross-link" description="3'-(S-cysteinyl)-tyrosine (Cys-Tyr)" evidence="11">
    <location>
        <begin position="105"/>
        <end position="175"/>
    </location>
</feature>
<evidence type="ECO:0000256" key="5">
    <source>
        <dbReference type="ARBA" id="ARBA00022723"/>
    </source>
</evidence>
<keyword evidence="8" id="KW-0560">Oxidoreductase</keyword>
<evidence type="ECO:0000259" key="14">
    <source>
        <dbReference type="SMART" id="SM00672"/>
    </source>
</evidence>
<proteinExistence type="inferred from homology"/>
<feature type="domain" description="Glycosyl transferase CAP10" evidence="14">
    <location>
        <begin position="846"/>
        <end position="1139"/>
    </location>
</feature>
<evidence type="ECO:0000256" key="1">
    <source>
        <dbReference type="ARBA" id="ARBA00000629"/>
    </source>
</evidence>
<accession>A0A8H3VI62</accession>
<feature type="transmembrane region" description="Helical" evidence="13">
    <location>
        <begin position="522"/>
        <end position="540"/>
    </location>
</feature>
<comment type="caution">
    <text evidence="15">The sequence shown here is derived from an EMBL/GenBank/DDBJ whole genome shotgun (WGS) entry which is preliminary data.</text>
</comment>
<evidence type="ECO:0000256" key="12">
    <source>
        <dbReference type="PIRSR" id="PIRSR610300-51"/>
    </source>
</evidence>
<dbReference type="PANTHER" id="PTHR12918">
    <property type="entry name" value="CYSTEINE DIOXYGENASE"/>
    <property type="match status" value="1"/>
</dbReference>
<keyword evidence="7" id="KW-0223">Dioxygenase</keyword>
<dbReference type="AlphaFoldDB" id="A0A8H3VI62"/>
<evidence type="ECO:0000256" key="4">
    <source>
        <dbReference type="ARBA" id="ARBA00013133"/>
    </source>
</evidence>
<comment type="catalytic activity">
    <reaction evidence="1">
        <text>L-cysteine + O2 = 3-sulfino-L-alanine + H(+)</text>
        <dbReference type="Rhea" id="RHEA:20441"/>
        <dbReference type="ChEBI" id="CHEBI:15378"/>
        <dbReference type="ChEBI" id="CHEBI:15379"/>
        <dbReference type="ChEBI" id="CHEBI:35235"/>
        <dbReference type="ChEBI" id="CHEBI:61085"/>
        <dbReference type="EC" id="1.13.11.20"/>
    </reaction>
</comment>
<evidence type="ECO:0000256" key="7">
    <source>
        <dbReference type="ARBA" id="ARBA00022964"/>
    </source>
</evidence>
<dbReference type="EC" id="1.13.11.20" evidence="4"/>
<dbReference type="Pfam" id="PF05686">
    <property type="entry name" value="Glyco_transf_90"/>
    <property type="match status" value="1"/>
</dbReference>
<feature type="binding site" evidence="12">
    <location>
        <position position="158"/>
    </location>
    <ligand>
        <name>Fe cation</name>
        <dbReference type="ChEBI" id="CHEBI:24875"/>
        <note>catalytic</note>
    </ligand>
</feature>
<evidence type="ECO:0000256" key="8">
    <source>
        <dbReference type="ARBA" id="ARBA00023002"/>
    </source>
</evidence>
<evidence type="ECO:0000256" key="6">
    <source>
        <dbReference type="ARBA" id="ARBA00022784"/>
    </source>
</evidence>
<keyword evidence="13" id="KW-0812">Transmembrane</keyword>
<keyword evidence="13" id="KW-1133">Transmembrane helix</keyword>
<feature type="binding site" evidence="12">
    <location>
        <position position="98"/>
    </location>
    <ligand>
        <name>Fe cation</name>
        <dbReference type="ChEBI" id="CHEBI:24875"/>
        <note>catalytic</note>
    </ligand>
</feature>
<evidence type="ECO:0000256" key="9">
    <source>
        <dbReference type="ARBA" id="ARBA00023004"/>
    </source>
</evidence>
<evidence type="ECO:0000313" key="16">
    <source>
        <dbReference type="Proteomes" id="UP000447873"/>
    </source>
</evidence>
<dbReference type="SUPFAM" id="SSF51182">
    <property type="entry name" value="RmlC-like cupins"/>
    <property type="match status" value="1"/>
</dbReference>
<protein>
    <recommendedName>
        <fullName evidence="10">Cysteine dioxygenase</fullName>
        <ecNumber evidence="4">1.13.11.20</ecNumber>
    </recommendedName>
</protein>
<comment type="similarity">
    <text evidence="3">Belongs to the cysteine dioxygenase family.</text>
</comment>
<evidence type="ECO:0000256" key="10">
    <source>
        <dbReference type="ARBA" id="ARBA00070673"/>
    </source>
</evidence>
<keyword evidence="6 11" id="KW-0883">Thioether bond</keyword>
<organism evidence="15 16">
    <name type="scientific">Venturia inaequalis</name>
    <name type="common">Apple scab fungus</name>
    <dbReference type="NCBI Taxonomy" id="5025"/>
    <lineage>
        <taxon>Eukaryota</taxon>
        <taxon>Fungi</taxon>
        <taxon>Dikarya</taxon>
        <taxon>Ascomycota</taxon>
        <taxon>Pezizomycotina</taxon>
        <taxon>Dothideomycetes</taxon>
        <taxon>Pleosporomycetidae</taxon>
        <taxon>Venturiales</taxon>
        <taxon>Venturiaceae</taxon>
        <taxon>Venturia</taxon>
    </lineage>
</organism>
<dbReference type="SMART" id="SM00672">
    <property type="entry name" value="CAP10"/>
    <property type="match status" value="1"/>
</dbReference>
<comment type="cofactor">
    <cofactor evidence="2">
        <name>Fe cation</name>
        <dbReference type="ChEBI" id="CHEBI:24875"/>
    </cofactor>
</comment>
<dbReference type="CDD" id="cd10548">
    <property type="entry name" value="cupin_CDO"/>
    <property type="match status" value="1"/>
</dbReference>
<dbReference type="GO" id="GO:0019448">
    <property type="term" value="P:L-cysteine catabolic process"/>
    <property type="evidence" value="ECO:0007669"/>
    <property type="project" value="TreeGrafter"/>
</dbReference>
<dbReference type="InterPro" id="IPR011051">
    <property type="entry name" value="RmlC_Cupin_sf"/>
</dbReference>
<dbReference type="Proteomes" id="UP000447873">
    <property type="component" value="Unassembled WGS sequence"/>
</dbReference>
<dbReference type="InterPro" id="IPR006598">
    <property type="entry name" value="CAP10"/>
</dbReference>